<dbReference type="EC" id="2.7.11.1" evidence="2"/>
<name>A0AA88KS04_NAELO</name>
<dbReference type="GO" id="GO:0005737">
    <property type="term" value="C:cytoplasm"/>
    <property type="evidence" value="ECO:0007669"/>
    <property type="project" value="UniProtKB-SubCell"/>
</dbReference>
<dbReference type="RefSeq" id="XP_044551649.1">
    <property type="nucleotide sequence ID" value="XM_044688282.1"/>
</dbReference>
<evidence type="ECO:0000256" key="9">
    <source>
        <dbReference type="ARBA" id="ARBA00047899"/>
    </source>
</evidence>
<protein>
    <recommendedName>
        <fullName evidence="2">non-specific serine/threonine protein kinase</fullName>
        <ecNumber evidence="2">2.7.11.1</ecNumber>
    </recommendedName>
</protein>
<dbReference type="PROSITE" id="PS00107">
    <property type="entry name" value="PROTEIN_KINASE_ATP"/>
    <property type="match status" value="1"/>
</dbReference>
<evidence type="ECO:0000256" key="7">
    <source>
        <dbReference type="ARBA" id="ARBA00022777"/>
    </source>
</evidence>
<feature type="region of interest" description="Disordered" evidence="12">
    <location>
        <begin position="455"/>
        <end position="475"/>
    </location>
</feature>
<evidence type="ECO:0000313" key="15">
    <source>
        <dbReference type="Proteomes" id="UP000816034"/>
    </source>
</evidence>
<evidence type="ECO:0000256" key="1">
    <source>
        <dbReference type="ARBA" id="ARBA00004496"/>
    </source>
</evidence>
<feature type="region of interest" description="Disordered" evidence="12">
    <location>
        <begin position="488"/>
        <end position="510"/>
    </location>
</feature>
<keyword evidence="7" id="KW-0418">Kinase</keyword>
<dbReference type="SUPFAM" id="SSF56112">
    <property type="entry name" value="Protein kinase-like (PK-like)"/>
    <property type="match status" value="1"/>
</dbReference>
<dbReference type="GO" id="GO:0035556">
    <property type="term" value="P:intracellular signal transduction"/>
    <property type="evidence" value="ECO:0007669"/>
    <property type="project" value="TreeGrafter"/>
</dbReference>
<keyword evidence="3" id="KW-0963">Cytoplasm</keyword>
<evidence type="ECO:0000259" key="13">
    <source>
        <dbReference type="PROSITE" id="PS50011"/>
    </source>
</evidence>
<comment type="catalytic activity">
    <reaction evidence="9">
        <text>L-threonyl-[protein] + ATP = O-phospho-L-threonyl-[protein] + ADP + H(+)</text>
        <dbReference type="Rhea" id="RHEA:46608"/>
        <dbReference type="Rhea" id="RHEA-COMP:11060"/>
        <dbReference type="Rhea" id="RHEA-COMP:11605"/>
        <dbReference type="ChEBI" id="CHEBI:15378"/>
        <dbReference type="ChEBI" id="CHEBI:30013"/>
        <dbReference type="ChEBI" id="CHEBI:30616"/>
        <dbReference type="ChEBI" id="CHEBI:61977"/>
        <dbReference type="ChEBI" id="CHEBI:456216"/>
        <dbReference type="EC" id="2.7.11.1"/>
    </reaction>
</comment>
<evidence type="ECO:0000256" key="5">
    <source>
        <dbReference type="ARBA" id="ARBA00022679"/>
    </source>
</evidence>
<dbReference type="GO" id="GO:0005524">
    <property type="term" value="F:ATP binding"/>
    <property type="evidence" value="ECO:0007669"/>
    <property type="project" value="UniProtKB-UniRule"/>
</dbReference>
<evidence type="ECO:0000256" key="8">
    <source>
        <dbReference type="ARBA" id="ARBA00022840"/>
    </source>
</evidence>
<dbReference type="AlphaFoldDB" id="A0AA88KS04"/>
<dbReference type="Pfam" id="PF00069">
    <property type="entry name" value="Pkinase"/>
    <property type="match status" value="1"/>
</dbReference>
<dbReference type="SMART" id="SM00220">
    <property type="entry name" value="S_TKc"/>
    <property type="match status" value="1"/>
</dbReference>
<accession>A0AA88KS04</accession>
<dbReference type="FunFam" id="1.10.510.10:FF:001222">
    <property type="entry name" value="Serine/threonine-protein kinase ppk25"/>
    <property type="match status" value="1"/>
</dbReference>
<keyword evidence="4" id="KW-0723">Serine/threonine-protein kinase</keyword>
<proteinExistence type="predicted"/>
<dbReference type="GeneID" id="68093707"/>
<keyword evidence="6 11" id="KW-0547">Nucleotide-binding</keyword>
<reference evidence="14 15" key="1">
    <citation type="journal article" date="2018" name="BMC Genomics">
        <title>The genome of Naegleria lovaniensis, the basis for a comparative approach to unravel pathogenicity factors of the human pathogenic amoeba N. fowleri.</title>
        <authorList>
            <person name="Liechti N."/>
            <person name="Schurch N."/>
            <person name="Bruggmann R."/>
            <person name="Wittwer M."/>
        </authorList>
    </citation>
    <scope>NUCLEOTIDE SEQUENCE [LARGE SCALE GENOMIC DNA]</scope>
    <source>
        <strain evidence="14 15">ATCC 30569</strain>
    </source>
</reference>
<keyword evidence="8 11" id="KW-0067">ATP-binding</keyword>
<dbReference type="InterPro" id="IPR008271">
    <property type="entry name" value="Ser/Thr_kinase_AS"/>
</dbReference>
<comment type="catalytic activity">
    <reaction evidence="10">
        <text>L-seryl-[protein] + ATP = O-phospho-L-seryl-[protein] + ADP + H(+)</text>
        <dbReference type="Rhea" id="RHEA:17989"/>
        <dbReference type="Rhea" id="RHEA-COMP:9863"/>
        <dbReference type="Rhea" id="RHEA-COMP:11604"/>
        <dbReference type="ChEBI" id="CHEBI:15378"/>
        <dbReference type="ChEBI" id="CHEBI:29999"/>
        <dbReference type="ChEBI" id="CHEBI:30616"/>
        <dbReference type="ChEBI" id="CHEBI:83421"/>
        <dbReference type="ChEBI" id="CHEBI:456216"/>
        <dbReference type="EC" id="2.7.11.1"/>
    </reaction>
</comment>
<feature type="domain" description="Protein kinase" evidence="13">
    <location>
        <begin position="30"/>
        <end position="283"/>
    </location>
</feature>
<comment type="subcellular location">
    <subcellularLocation>
        <location evidence="1">Cytoplasm</location>
    </subcellularLocation>
</comment>
<dbReference type="InterPro" id="IPR017441">
    <property type="entry name" value="Protein_kinase_ATP_BS"/>
</dbReference>
<dbReference type="GO" id="GO:0004674">
    <property type="term" value="F:protein serine/threonine kinase activity"/>
    <property type="evidence" value="ECO:0007669"/>
    <property type="project" value="UniProtKB-KW"/>
</dbReference>
<dbReference type="InterPro" id="IPR011009">
    <property type="entry name" value="Kinase-like_dom_sf"/>
</dbReference>
<evidence type="ECO:0000256" key="3">
    <source>
        <dbReference type="ARBA" id="ARBA00022490"/>
    </source>
</evidence>
<keyword evidence="5" id="KW-0808">Transferase</keyword>
<keyword evidence="15" id="KW-1185">Reference proteome</keyword>
<dbReference type="FunFam" id="3.30.200.20:FF:000003">
    <property type="entry name" value="Non-specific serine/threonine protein kinase"/>
    <property type="match status" value="1"/>
</dbReference>
<dbReference type="Gene3D" id="1.10.510.10">
    <property type="entry name" value="Transferase(Phosphotransferase) domain 1"/>
    <property type="match status" value="1"/>
</dbReference>
<gene>
    <name evidence="14" type="ORF">C9374_001251</name>
</gene>
<evidence type="ECO:0000256" key="6">
    <source>
        <dbReference type="ARBA" id="ARBA00022741"/>
    </source>
</evidence>
<organism evidence="14 15">
    <name type="scientific">Naegleria lovaniensis</name>
    <name type="common">Amoeba</name>
    <dbReference type="NCBI Taxonomy" id="51637"/>
    <lineage>
        <taxon>Eukaryota</taxon>
        <taxon>Discoba</taxon>
        <taxon>Heterolobosea</taxon>
        <taxon>Tetramitia</taxon>
        <taxon>Eutetramitia</taxon>
        <taxon>Vahlkampfiidae</taxon>
        <taxon>Naegleria</taxon>
    </lineage>
</organism>
<evidence type="ECO:0000313" key="14">
    <source>
        <dbReference type="EMBL" id="KAG2387657.1"/>
    </source>
</evidence>
<dbReference type="PROSITE" id="PS50011">
    <property type="entry name" value="PROTEIN_KINASE_DOM"/>
    <property type="match status" value="1"/>
</dbReference>
<feature type="binding site" evidence="11">
    <location>
        <position position="59"/>
    </location>
    <ligand>
        <name>ATP</name>
        <dbReference type="ChEBI" id="CHEBI:30616"/>
    </ligand>
</feature>
<evidence type="ECO:0000256" key="4">
    <source>
        <dbReference type="ARBA" id="ARBA00022527"/>
    </source>
</evidence>
<comment type="caution">
    <text evidence="14">The sequence shown here is derived from an EMBL/GenBank/DDBJ whole genome shotgun (WGS) entry which is preliminary data.</text>
</comment>
<dbReference type="PANTHER" id="PTHR24346">
    <property type="entry name" value="MAP/MICROTUBULE AFFINITY-REGULATING KINASE"/>
    <property type="match status" value="1"/>
</dbReference>
<dbReference type="InterPro" id="IPR028375">
    <property type="entry name" value="KA1/Ssp2_C"/>
</dbReference>
<dbReference type="CDD" id="cd14081">
    <property type="entry name" value="STKc_BRSK1_2"/>
    <property type="match status" value="1"/>
</dbReference>
<dbReference type="SUPFAM" id="SSF103243">
    <property type="entry name" value="KA1-like"/>
    <property type="match status" value="1"/>
</dbReference>
<evidence type="ECO:0000256" key="2">
    <source>
        <dbReference type="ARBA" id="ARBA00012513"/>
    </source>
</evidence>
<evidence type="ECO:0000256" key="10">
    <source>
        <dbReference type="ARBA" id="ARBA00048679"/>
    </source>
</evidence>
<dbReference type="PROSITE" id="PS00108">
    <property type="entry name" value="PROTEIN_KINASE_ST"/>
    <property type="match status" value="1"/>
</dbReference>
<dbReference type="EMBL" id="PYSW02000012">
    <property type="protein sequence ID" value="KAG2387657.1"/>
    <property type="molecule type" value="Genomic_DNA"/>
</dbReference>
<sequence>MSYPNNDDFLADSIHDEEANSGTQEKIGPFILKKTLGEGSTGKVKLAIHKDTGDKVAIKIINKKILTHKPHLKKKVEREIAVMKMIRHKHIIRLYDVLQTKKYLFLIIEYVEGGELFDYIVERGRLTIEEAFHFFKQIILGVEYCHKQLICHRDLKPENLLLDRYKNIKIADFGMASLMEEGKLLETSCGSPHYASPEIVKGLKYNGMEADIWSMGVILYALLTGRLPFDDETLHVLLAKVKEGKYEIPQFLDEDVRDLISKMLKLNPSERITIKGIKNHPWWRKMEKKMSLVEQTLHHTSSSEEISQQDAIQEKLLQHKLENIGASSSEATAENHIQETTNICENIEPTDQDVDSIPKKEEEYMVQLDENSIDPEVFQSTLEKTGLTEQALKEALMAPEKNLETVLYNLILQYKRELGTAQTNVFNTSKYSVGPCNPLTVPVDKAAELRKRLQEANGEDIEQEPVNEPSGEKEQTGIKWFAFWRKKKTNQKDDSSKKKQTPSQYGLHSRKSQSEILAEVTRVFKVLHIQFEKASESTVRFGCTFPVIKQGEQNDTVIGEKQVIMDMTMSALENDGFVLNFTLVSGKTSDARILFDALQDEAEL</sequence>
<evidence type="ECO:0000256" key="12">
    <source>
        <dbReference type="SAM" id="MobiDB-lite"/>
    </source>
</evidence>
<dbReference type="InterPro" id="IPR000719">
    <property type="entry name" value="Prot_kinase_dom"/>
</dbReference>
<evidence type="ECO:0000256" key="11">
    <source>
        <dbReference type="PROSITE-ProRule" id="PRU10141"/>
    </source>
</evidence>
<dbReference type="Proteomes" id="UP000816034">
    <property type="component" value="Unassembled WGS sequence"/>
</dbReference>
<dbReference type="PANTHER" id="PTHR24346:SF82">
    <property type="entry name" value="KP78A-RELATED"/>
    <property type="match status" value="1"/>
</dbReference>